<keyword evidence="6 13" id="KW-0479">Metal-binding</keyword>
<dbReference type="InterPro" id="IPR001128">
    <property type="entry name" value="Cyt_P450"/>
</dbReference>
<evidence type="ECO:0000256" key="1">
    <source>
        <dbReference type="ARBA" id="ARBA00001971"/>
    </source>
</evidence>
<evidence type="ECO:0000256" key="6">
    <source>
        <dbReference type="ARBA" id="ARBA00022723"/>
    </source>
</evidence>
<dbReference type="PROSITE" id="PS00086">
    <property type="entry name" value="CYTOCHROME_P450"/>
    <property type="match status" value="1"/>
</dbReference>
<dbReference type="Gene3D" id="1.10.630.10">
    <property type="entry name" value="Cytochrome P450"/>
    <property type="match status" value="1"/>
</dbReference>
<dbReference type="OrthoDB" id="2789670at2759"/>
<evidence type="ECO:0000256" key="7">
    <source>
        <dbReference type="ARBA" id="ARBA00022824"/>
    </source>
</evidence>
<dbReference type="STRING" id="166423.A0A0N0U4V7"/>
<keyword evidence="11 14" id="KW-0503">Monooxygenase</keyword>
<evidence type="ECO:0000256" key="5">
    <source>
        <dbReference type="ARBA" id="ARBA00022617"/>
    </source>
</evidence>
<feature type="transmembrane region" description="Helical" evidence="15">
    <location>
        <begin position="6"/>
        <end position="23"/>
    </location>
</feature>
<dbReference type="GO" id="GO:0004497">
    <property type="term" value="F:monooxygenase activity"/>
    <property type="evidence" value="ECO:0007669"/>
    <property type="project" value="UniProtKB-KW"/>
</dbReference>
<comment type="similarity">
    <text evidence="4 14">Belongs to the cytochrome P450 family.</text>
</comment>
<keyword evidence="10 13" id="KW-0408">Iron</keyword>
<dbReference type="Pfam" id="PF00067">
    <property type="entry name" value="p450"/>
    <property type="match status" value="1"/>
</dbReference>
<accession>A0A0N0U4V7</accession>
<keyword evidence="9 14" id="KW-0560">Oxidoreductase</keyword>
<evidence type="ECO:0000256" key="8">
    <source>
        <dbReference type="ARBA" id="ARBA00022848"/>
    </source>
</evidence>
<dbReference type="FunFam" id="1.10.630.10:FF:000042">
    <property type="entry name" value="Cytochrome P450"/>
    <property type="match status" value="1"/>
</dbReference>
<dbReference type="InterPro" id="IPR036396">
    <property type="entry name" value="Cyt_P450_sf"/>
</dbReference>
<comment type="subcellular location">
    <subcellularLocation>
        <location evidence="3">Endoplasmic reticulum membrane</location>
        <topology evidence="3">Peripheral membrane protein</topology>
    </subcellularLocation>
    <subcellularLocation>
        <location evidence="2">Microsome membrane</location>
        <topology evidence="2">Peripheral membrane protein</topology>
    </subcellularLocation>
</comment>
<organism evidence="16 17">
    <name type="scientific">Melipona quadrifasciata</name>
    <dbReference type="NCBI Taxonomy" id="166423"/>
    <lineage>
        <taxon>Eukaryota</taxon>
        <taxon>Metazoa</taxon>
        <taxon>Ecdysozoa</taxon>
        <taxon>Arthropoda</taxon>
        <taxon>Hexapoda</taxon>
        <taxon>Insecta</taxon>
        <taxon>Pterygota</taxon>
        <taxon>Neoptera</taxon>
        <taxon>Endopterygota</taxon>
        <taxon>Hymenoptera</taxon>
        <taxon>Apocrita</taxon>
        <taxon>Aculeata</taxon>
        <taxon>Apoidea</taxon>
        <taxon>Anthophila</taxon>
        <taxon>Apidae</taxon>
        <taxon>Melipona</taxon>
    </lineage>
</organism>
<dbReference type="GO" id="GO:0005789">
    <property type="term" value="C:endoplasmic reticulum membrane"/>
    <property type="evidence" value="ECO:0007669"/>
    <property type="project" value="UniProtKB-SubCell"/>
</dbReference>
<keyword evidence="12 15" id="KW-0472">Membrane</keyword>
<dbReference type="PANTHER" id="PTHR24292">
    <property type="entry name" value="CYTOCHROME P450"/>
    <property type="match status" value="1"/>
</dbReference>
<dbReference type="CDD" id="cd11056">
    <property type="entry name" value="CYP6-like"/>
    <property type="match status" value="1"/>
</dbReference>
<dbReference type="InterPro" id="IPR050476">
    <property type="entry name" value="Insect_CytP450_Detox"/>
</dbReference>
<sequence>MVDYIQILSAIVVVFLALYYYFASTFDFWKNRGVVGPRPLPIFGNLKNVLQRKMIMGDCVRTLYEEYKSQPMFGIFLRSSPSLVLCELDLIKDVLIKNFSTFDDRGFTIPGKTDPLGSNLFNIDATRWRPLRTRLSPVFTSGKLKEMFSLIWECARNLEQCLEKLAEKGEPVECQELAARFTTDVIGSCAFGIDMNALSNEESEFRRIGKQIFDQNWKTFLRNTFRDMFPRLYNALWFIIPEKESSKFVTKLVTDTMKYREENNIVRPDFINILMEMRKHPEKLENIKLTDTILAAQAFVFFAAGFETSSTTISHTLYEMAMNTDIQDKLRKEIREFHVKNNGSFQYEEVKQMKYLDKIFKETLRKYPPATLLMRMNNADYTFNDTKVTIPKGTRVLIPVYGIHRDPNIYPNPEKFDPERFNEEAVAARHPMTFLPFGDGPRNCIGSRFAIYQTKVGLIKILQNFRVDPCEKTLIPYVNDPTALILCPKDKAVLKISKVGS</sequence>
<dbReference type="SUPFAM" id="SSF48264">
    <property type="entry name" value="Cytochrome P450"/>
    <property type="match status" value="1"/>
</dbReference>
<name>A0A0N0U4V7_9HYME</name>
<evidence type="ECO:0000313" key="17">
    <source>
        <dbReference type="Proteomes" id="UP000053105"/>
    </source>
</evidence>
<dbReference type="EMBL" id="KQ435817">
    <property type="protein sequence ID" value="KOX72551.1"/>
    <property type="molecule type" value="Genomic_DNA"/>
</dbReference>
<dbReference type="Proteomes" id="UP000053105">
    <property type="component" value="Unassembled WGS sequence"/>
</dbReference>
<evidence type="ECO:0000256" key="14">
    <source>
        <dbReference type="RuleBase" id="RU000461"/>
    </source>
</evidence>
<evidence type="ECO:0000256" key="10">
    <source>
        <dbReference type="ARBA" id="ARBA00023004"/>
    </source>
</evidence>
<evidence type="ECO:0000256" key="12">
    <source>
        <dbReference type="ARBA" id="ARBA00023136"/>
    </source>
</evidence>
<dbReference type="GO" id="GO:0020037">
    <property type="term" value="F:heme binding"/>
    <property type="evidence" value="ECO:0007669"/>
    <property type="project" value="InterPro"/>
</dbReference>
<evidence type="ECO:0000256" key="4">
    <source>
        <dbReference type="ARBA" id="ARBA00010617"/>
    </source>
</evidence>
<reference evidence="16 17" key="1">
    <citation type="submission" date="2015-07" db="EMBL/GenBank/DDBJ databases">
        <title>The genome of Melipona quadrifasciata.</title>
        <authorList>
            <person name="Pan H."/>
            <person name="Kapheim K."/>
        </authorList>
    </citation>
    <scope>NUCLEOTIDE SEQUENCE [LARGE SCALE GENOMIC DNA]</scope>
    <source>
        <strain evidence="16">0111107301</strain>
        <tissue evidence="16">Whole body</tissue>
    </source>
</reference>
<evidence type="ECO:0000256" key="3">
    <source>
        <dbReference type="ARBA" id="ARBA00004406"/>
    </source>
</evidence>
<protein>
    <submittedName>
        <fullName evidence="16">Putative cytochrome P450 6a14</fullName>
    </submittedName>
</protein>
<dbReference type="InterPro" id="IPR002401">
    <property type="entry name" value="Cyt_P450_E_grp-I"/>
</dbReference>
<dbReference type="PRINTS" id="PR00385">
    <property type="entry name" value="P450"/>
</dbReference>
<dbReference type="GO" id="GO:0005506">
    <property type="term" value="F:iron ion binding"/>
    <property type="evidence" value="ECO:0007669"/>
    <property type="project" value="InterPro"/>
</dbReference>
<keyword evidence="7" id="KW-0256">Endoplasmic reticulum</keyword>
<keyword evidence="15" id="KW-1133">Transmembrane helix</keyword>
<keyword evidence="15" id="KW-0812">Transmembrane</keyword>
<proteinExistence type="inferred from homology"/>
<keyword evidence="17" id="KW-1185">Reference proteome</keyword>
<dbReference type="PANTHER" id="PTHR24292:SF54">
    <property type="entry name" value="CYP9F3-RELATED"/>
    <property type="match status" value="1"/>
</dbReference>
<evidence type="ECO:0000256" key="15">
    <source>
        <dbReference type="SAM" id="Phobius"/>
    </source>
</evidence>
<feature type="binding site" description="axial binding residue" evidence="13">
    <location>
        <position position="444"/>
    </location>
    <ligand>
        <name>heme</name>
        <dbReference type="ChEBI" id="CHEBI:30413"/>
    </ligand>
    <ligandPart>
        <name>Fe</name>
        <dbReference type="ChEBI" id="CHEBI:18248"/>
    </ligandPart>
</feature>
<evidence type="ECO:0000256" key="9">
    <source>
        <dbReference type="ARBA" id="ARBA00023002"/>
    </source>
</evidence>
<dbReference type="AlphaFoldDB" id="A0A0N0U4V7"/>
<evidence type="ECO:0000256" key="11">
    <source>
        <dbReference type="ARBA" id="ARBA00023033"/>
    </source>
</evidence>
<comment type="cofactor">
    <cofactor evidence="1 13">
        <name>heme</name>
        <dbReference type="ChEBI" id="CHEBI:30413"/>
    </cofactor>
</comment>
<evidence type="ECO:0000256" key="2">
    <source>
        <dbReference type="ARBA" id="ARBA00004174"/>
    </source>
</evidence>
<evidence type="ECO:0000256" key="13">
    <source>
        <dbReference type="PIRSR" id="PIRSR602401-1"/>
    </source>
</evidence>
<dbReference type="PRINTS" id="PR00463">
    <property type="entry name" value="EP450I"/>
</dbReference>
<gene>
    <name evidence="16" type="ORF">WN51_02080</name>
</gene>
<evidence type="ECO:0000313" key="16">
    <source>
        <dbReference type="EMBL" id="KOX72551.1"/>
    </source>
</evidence>
<dbReference type="GO" id="GO:0016705">
    <property type="term" value="F:oxidoreductase activity, acting on paired donors, with incorporation or reduction of molecular oxygen"/>
    <property type="evidence" value="ECO:0007669"/>
    <property type="project" value="InterPro"/>
</dbReference>
<dbReference type="InterPro" id="IPR017972">
    <property type="entry name" value="Cyt_P450_CS"/>
</dbReference>
<keyword evidence="5 13" id="KW-0349">Heme</keyword>
<keyword evidence="8" id="KW-0492">Microsome</keyword>